<comment type="subcellular location">
    <subcellularLocation>
        <location evidence="3">Mitochondrion inner membrane</location>
        <topology evidence="3">Peripheral membrane protein</topology>
    </subcellularLocation>
    <subcellularLocation>
        <location evidence="2">Mitochondrion intermembrane space</location>
    </subcellularLocation>
</comment>
<reference evidence="15" key="1">
    <citation type="submission" date="2025-08" db="UniProtKB">
        <authorList>
            <consortium name="RefSeq"/>
        </authorList>
    </citation>
    <scope>IDENTIFICATION</scope>
</reference>
<gene>
    <name evidence="15" type="primary">LOC106063963</name>
</gene>
<keyword evidence="12" id="KW-1015">Disulfide bond</keyword>
<keyword evidence="11" id="KW-0472">Membrane</keyword>
<protein>
    <recommendedName>
        <fullName evidence="5">NADH dehydrogenase [ubiquinone] 1 beta subcomplex subunit 7</fullName>
    </recommendedName>
</protein>
<feature type="coiled-coil region" evidence="13">
    <location>
        <begin position="135"/>
        <end position="162"/>
    </location>
</feature>
<keyword evidence="10" id="KW-0496">Mitochondrion</keyword>
<dbReference type="PANTHER" id="PTHR20900">
    <property type="entry name" value="NADH:UBIQUINONE OXIDOREDUCTASE B18-LIKE SUBUNIT"/>
    <property type="match status" value="1"/>
</dbReference>
<evidence type="ECO:0000256" key="3">
    <source>
        <dbReference type="ARBA" id="ARBA00004637"/>
    </source>
</evidence>
<dbReference type="GO" id="GO:0005758">
    <property type="term" value="C:mitochondrial intermembrane space"/>
    <property type="evidence" value="ECO:0007669"/>
    <property type="project" value="UniProtKB-SubCell"/>
</dbReference>
<proteinExistence type="inferred from homology"/>
<evidence type="ECO:0000256" key="13">
    <source>
        <dbReference type="SAM" id="Coils"/>
    </source>
</evidence>
<dbReference type="AlphaFoldDB" id="A0A9U8E9T0"/>
<evidence type="ECO:0000256" key="4">
    <source>
        <dbReference type="ARBA" id="ARBA00008006"/>
    </source>
</evidence>
<keyword evidence="13" id="KW-0175">Coiled coil</keyword>
<keyword evidence="6" id="KW-0813">Transport</keyword>
<dbReference type="PROSITE" id="PS51808">
    <property type="entry name" value="CHCH"/>
    <property type="match status" value="1"/>
</dbReference>
<evidence type="ECO:0000256" key="9">
    <source>
        <dbReference type="ARBA" id="ARBA00022982"/>
    </source>
</evidence>
<dbReference type="InterPro" id="IPR008698">
    <property type="entry name" value="NDUB7"/>
</dbReference>
<keyword evidence="9" id="KW-0249">Electron transport</keyword>
<keyword evidence="14" id="KW-1185">Reference proteome</keyword>
<dbReference type="GO" id="GO:0005743">
    <property type="term" value="C:mitochondrial inner membrane"/>
    <property type="evidence" value="ECO:0007669"/>
    <property type="project" value="UniProtKB-SubCell"/>
</dbReference>
<dbReference type="Pfam" id="PF05676">
    <property type="entry name" value="NDUF_B7"/>
    <property type="match status" value="1"/>
</dbReference>
<evidence type="ECO:0000256" key="12">
    <source>
        <dbReference type="ARBA" id="ARBA00023157"/>
    </source>
</evidence>
<feature type="non-terminal residue" evidence="15">
    <location>
        <position position="1"/>
    </location>
</feature>
<accession>A0A9U8E9T0</accession>
<comment type="similarity">
    <text evidence="4">Belongs to the complex I NDUFB7 subunit family.</text>
</comment>
<dbReference type="GeneID" id="106063963"/>
<evidence type="ECO:0000256" key="5">
    <source>
        <dbReference type="ARBA" id="ARBA00018677"/>
    </source>
</evidence>
<dbReference type="PANTHER" id="PTHR20900:SF0">
    <property type="entry name" value="NADH DEHYDROGENASE [UBIQUINONE] 1 BETA SUBCOMPLEX SUBUNIT 7"/>
    <property type="match status" value="1"/>
</dbReference>
<evidence type="ECO:0000313" key="15">
    <source>
        <dbReference type="RefSeq" id="XP_013077906.2"/>
    </source>
</evidence>
<comment type="function">
    <text evidence="1">Accessory subunit of the mitochondrial membrane respiratory chain NADH dehydrogenase (Complex I), that is believed not to be involved in catalysis. Complex I functions in the transfer of electrons from NADH to the respiratory chain. The immediate electron acceptor for the enzyme is believed to be ubiquinone.</text>
</comment>
<sequence>PLITLFISLIFVPRLFKVYIFNYLDKNLDYFHCVVWRSTISTMGNMWYAYVSHPDTAPDFNKPPTFDPLLGFPNGRKERCIKATREELDKANIPLSKRDYCVDYFLELIKCRQQHFPNTHAQCSHQFHAWEQCEKEDEVLRLKEYEREKRLKERSKRIACKESLETLAE</sequence>
<dbReference type="Proteomes" id="UP001165740">
    <property type="component" value="Chromosome 5"/>
</dbReference>
<keyword evidence="7" id="KW-0679">Respiratory chain</keyword>
<dbReference type="RefSeq" id="XP_013077906.2">
    <property type="nucleotide sequence ID" value="XM_013222452.2"/>
</dbReference>
<evidence type="ECO:0000256" key="10">
    <source>
        <dbReference type="ARBA" id="ARBA00023128"/>
    </source>
</evidence>
<keyword evidence="8" id="KW-0999">Mitochondrion inner membrane</keyword>
<evidence type="ECO:0000256" key="6">
    <source>
        <dbReference type="ARBA" id="ARBA00022448"/>
    </source>
</evidence>
<organism evidence="14 15">
    <name type="scientific">Biomphalaria glabrata</name>
    <name type="common">Bloodfluke planorb</name>
    <name type="synonym">Freshwater snail</name>
    <dbReference type="NCBI Taxonomy" id="6526"/>
    <lineage>
        <taxon>Eukaryota</taxon>
        <taxon>Metazoa</taxon>
        <taxon>Spiralia</taxon>
        <taxon>Lophotrochozoa</taxon>
        <taxon>Mollusca</taxon>
        <taxon>Gastropoda</taxon>
        <taxon>Heterobranchia</taxon>
        <taxon>Euthyneura</taxon>
        <taxon>Panpulmonata</taxon>
        <taxon>Hygrophila</taxon>
        <taxon>Lymnaeoidea</taxon>
        <taxon>Planorbidae</taxon>
        <taxon>Biomphalaria</taxon>
    </lineage>
</organism>
<evidence type="ECO:0000256" key="11">
    <source>
        <dbReference type="ARBA" id="ARBA00023136"/>
    </source>
</evidence>
<dbReference type="OrthoDB" id="268414at2759"/>
<evidence type="ECO:0000256" key="8">
    <source>
        <dbReference type="ARBA" id="ARBA00022792"/>
    </source>
</evidence>
<evidence type="ECO:0000256" key="2">
    <source>
        <dbReference type="ARBA" id="ARBA00004569"/>
    </source>
</evidence>
<evidence type="ECO:0000256" key="7">
    <source>
        <dbReference type="ARBA" id="ARBA00022660"/>
    </source>
</evidence>
<name>A0A9U8E9T0_BIOGL</name>
<evidence type="ECO:0000313" key="14">
    <source>
        <dbReference type="Proteomes" id="UP001165740"/>
    </source>
</evidence>
<dbReference type="OMA" id="RIACKES"/>
<dbReference type="KEGG" id="bgt:106063963"/>
<evidence type="ECO:0000256" key="1">
    <source>
        <dbReference type="ARBA" id="ARBA00003195"/>
    </source>
</evidence>